<dbReference type="AlphaFoldDB" id="A0A2V1CXI6"/>
<evidence type="ECO:0000313" key="1">
    <source>
        <dbReference type="EMBL" id="PVH90446.1"/>
    </source>
</evidence>
<organism evidence="1 2">
    <name type="scientific">Periconia macrospinosa</name>
    <dbReference type="NCBI Taxonomy" id="97972"/>
    <lineage>
        <taxon>Eukaryota</taxon>
        <taxon>Fungi</taxon>
        <taxon>Dikarya</taxon>
        <taxon>Ascomycota</taxon>
        <taxon>Pezizomycotina</taxon>
        <taxon>Dothideomycetes</taxon>
        <taxon>Pleosporomycetidae</taxon>
        <taxon>Pleosporales</taxon>
        <taxon>Massarineae</taxon>
        <taxon>Periconiaceae</taxon>
        <taxon>Periconia</taxon>
    </lineage>
</organism>
<reference evidence="1 2" key="1">
    <citation type="journal article" date="2018" name="Sci. Rep.">
        <title>Comparative genomics provides insights into the lifestyle and reveals functional heterogeneity of dark septate endophytic fungi.</title>
        <authorList>
            <person name="Knapp D.G."/>
            <person name="Nemeth J.B."/>
            <person name="Barry K."/>
            <person name="Hainaut M."/>
            <person name="Henrissat B."/>
            <person name="Johnson J."/>
            <person name="Kuo A."/>
            <person name="Lim J.H.P."/>
            <person name="Lipzen A."/>
            <person name="Nolan M."/>
            <person name="Ohm R.A."/>
            <person name="Tamas L."/>
            <person name="Grigoriev I.V."/>
            <person name="Spatafora J.W."/>
            <person name="Nagy L.G."/>
            <person name="Kovacs G.M."/>
        </authorList>
    </citation>
    <scope>NUCLEOTIDE SEQUENCE [LARGE SCALE GENOMIC DNA]</scope>
    <source>
        <strain evidence="1 2">DSE2036</strain>
    </source>
</reference>
<evidence type="ECO:0000313" key="2">
    <source>
        <dbReference type="Proteomes" id="UP000244855"/>
    </source>
</evidence>
<accession>A0A2V1CXI6</accession>
<dbReference type="OrthoDB" id="3699836at2759"/>
<feature type="non-terminal residue" evidence="1">
    <location>
        <position position="1"/>
    </location>
</feature>
<dbReference type="EMBL" id="KZ806304">
    <property type="protein sequence ID" value="PVH90446.1"/>
    <property type="molecule type" value="Genomic_DNA"/>
</dbReference>
<evidence type="ECO:0008006" key="3">
    <source>
        <dbReference type="Google" id="ProtNLM"/>
    </source>
</evidence>
<gene>
    <name evidence="1" type="ORF">DM02DRAFT_466263</name>
</gene>
<protein>
    <recommendedName>
        <fullName evidence="3">BED-type domain-containing protein</fullName>
    </recommendedName>
</protein>
<dbReference type="Proteomes" id="UP000244855">
    <property type="component" value="Unassembled WGS sequence"/>
</dbReference>
<feature type="non-terminal residue" evidence="1">
    <location>
        <position position="164"/>
    </location>
</feature>
<keyword evidence="2" id="KW-1185">Reference proteome</keyword>
<sequence>KKTFWYCYLCEKQRHQQELPAIGNGNSTALDHLYQKHNVDKVTGEHRAKSFREGSDTSSQLSISESQGMKSLVFTRRLDHFKQLFIRWLVCCHVSFFQIENIYFRDLLFYLFPPLAKLLPKAASTHTWASCSRSFELDKEVLKKKLQNSLSRVYISLDCWSSPN</sequence>
<proteinExistence type="predicted"/>
<name>A0A2V1CXI6_9PLEO</name>